<protein>
    <submittedName>
        <fullName evidence="3">Type VI secretion system-associated FHA domain protein TagH</fullName>
    </submittedName>
</protein>
<dbReference type="InterPro" id="IPR008984">
    <property type="entry name" value="SMAD_FHA_dom_sf"/>
</dbReference>
<sequence length="498" mass="53931">MLTLTVITFNGQPRAQPPSATFDTSGGTIGRADSNRLVLEDPERTVSRVHAQIVWRDGLYRLIDRGSNPALVNGLSLEPGQEIIVREGDEVQIGGYKLRCAVKDDDPPTVTTLPTTPTMPADPGNDPFADIFGAPSPSARGEHQSDGLDDLLRPAGTRSEPSVQPRETRSGLPDDFDLGLDDPAANRSIDELFDLGPAADLPTGERADSRRSQPFGESPIDDPLSAPNTAQSSDPFASLTSPARPVAPPPTQPDQGSELHSAFPLPRMRAQPQEARREEPCPPPCAPPASVAPSSPRPADERALLDAFLRGLDAPGVRLDALTPAVMQLVGALLREATQGTLDLLSARATTKREMRTDATLIVATGNNPLKFSPDVETALAHLLNPPSRGFMPGTEALSDAYDDLRAHQVGFVAGMRAALEGVFERFEPAKIETRLTQHSLLDTLLPQLNRRARCWDLFNELYNQLSHEAADDFHTLFGKAFVAAYEAQIDRLNQRKR</sequence>
<feature type="compositionally biased region" description="Polar residues" evidence="1">
    <location>
        <begin position="226"/>
        <end position="241"/>
    </location>
</feature>
<keyword evidence="4" id="KW-1185">Reference proteome</keyword>
<dbReference type="SUPFAM" id="SSF49879">
    <property type="entry name" value="SMAD/FHA domain"/>
    <property type="match status" value="1"/>
</dbReference>
<evidence type="ECO:0000256" key="1">
    <source>
        <dbReference type="SAM" id="MobiDB-lite"/>
    </source>
</evidence>
<comment type="caution">
    <text evidence="3">The sequence shown here is derived from an EMBL/GenBank/DDBJ whole genome shotgun (WGS) entry which is preliminary data.</text>
</comment>
<dbReference type="NCBIfam" id="TIGR03354">
    <property type="entry name" value="VI_FHA"/>
    <property type="match status" value="1"/>
</dbReference>
<dbReference type="RefSeq" id="WP_230508723.1">
    <property type="nucleotide sequence ID" value="NZ_JAJITD010000003.1"/>
</dbReference>
<dbReference type="InterPro" id="IPR046883">
    <property type="entry name" value="T6SS_FHA_C"/>
</dbReference>
<dbReference type="Pfam" id="PF20232">
    <property type="entry name" value="T6SS_FHA_C"/>
    <property type="match status" value="1"/>
</dbReference>
<dbReference type="Pfam" id="PF00498">
    <property type="entry name" value="FHA"/>
    <property type="match status" value="1"/>
</dbReference>
<dbReference type="InterPro" id="IPR000253">
    <property type="entry name" value="FHA_dom"/>
</dbReference>
<evidence type="ECO:0000259" key="2">
    <source>
        <dbReference type="PROSITE" id="PS50006"/>
    </source>
</evidence>
<evidence type="ECO:0000313" key="4">
    <source>
        <dbReference type="Proteomes" id="UP001431019"/>
    </source>
</evidence>
<accession>A0ABS8JRJ0</accession>
<dbReference type="EMBL" id="JAJITD010000003">
    <property type="protein sequence ID" value="MCC8392521.1"/>
    <property type="molecule type" value="Genomic_DNA"/>
</dbReference>
<proteinExistence type="predicted"/>
<dbReference type="Gene3D" id="2.60.200.20">
    <property type="match status" value="1"/>
</dbReference>
<feature type="compositionally biased region" description="Basic and acidic residues" evidence="1">
    <location>
        <begin position="140"/>
        <end position="152"/>
    </location>
</feature>
<reference evidence="3 4" key="1">
    <citation type="submission" date="2021-11" db="EMBL/GenBank/DDBJ databases">
        <authorList>
            <person name="Oh E.-T."/>
            <person name="Kim S.-B."/>
        </authorList>
    </citation>
    <scope>NUCLEOTIDE SEQUENCE [LARGE SCALE GENOMIC DNA]</scope>
    <source>
        <strain evidence="3 4">MMS20-SJTR3</strain>
    </source>
</reference>
<evidence type="ECO:0000313" key="3">
    <source>
        <dbReference type="EMBL" id="MCC8392521.1"/>
    </source>
</evidence>
<feature type="region of interest" description="Disordered" evidence="1">
    <location>
        <begin position="104"/>
        <end position="183"/>
    </location>
</feature>
<dbReference type="InterPro" id="IPR017735">
    <property type="entry name" value="T6SS_FHA"/>
</dbReference>
<feature type="domain" description="FHA" evidence="2">
    <location>
        <begin position="27"/>
        <end position="77"/>
    </location>
</feature>
<dbReference type="SMART" id="SM00240">
    <property type="entry name" value="FHA"/>
    <property type="match status" value="1"/>
</dbReference>
<dbReference type="PROSITE" id="PS50006">
    <property type="entry name" value="FHA_DOMAIN"/>
    <property type="match status" value="1"/>
</dbReference>
<gene>
    <name evidence="3" type="primary">tagH</name>
    <name evidence="3" type="ORF">LJ656_07965</name>
</gene>
<feature type="region of interest" description="Disordered" evidence="1">
    <location>
        <begin position="195"/>
        <end position="298"/>
    </location>
</feature>
<organism evidence="3 4">
    <name type="scientific">Paraburkholderia sejongensis</name>
    <dbReference type="NCBI Taxonomy" id="2886946"/>
    <lineage>
        <taxon>Bacteria</taxon>
        <taxon>Pseudomonadati</taxon>
        <taxon>Pseudomonadota</taxon>
        <taxon>Betaproteobacteria</taxon>
        <taxon>Burkholderiales</taxon>
        <taxon>Burkholderiaceae</taxon>
        <taxon>Paraburkholderia</taxon>
    </lineage>
</organism>
<feature type="compositionally biased region" description="Low complexity" evidence="1">
    <location>
        <begin position="108"/>
        <end position="123"/>
    </location>
</feature>
<dbReference type="CDD" id="cd00060">
    <property type="entry name" value="FHA"/>
    <property type="match status" value="1"/>
</dbReference>
<dbReference type="Proteomes" id="UP001431019">
    <property type="component" value="Unassembled WGS sequence"/>
</dbReference>
<name>A0ABS8JRJ0_9BURK</name>